<accession>A0A9D4UVZ2</accession>
<dbReference type="AlphaFoldDB" id="A0A9D4UVZ2"/>
<proteinExistence type="predicted"/>
<keyword evidence="1" id="KW-0732">Signal</keyword>
<gene>
    <name evidence="2" type="ORF">GOP47_0010974</name>
</gene>
<protein>
    <submittedName>
        <fullName evidence="2">Uncharacterized protein</fullName>
    </submittedName>
</protein>
<sequence length="124" mass="13629">MKRAHGFISKLSNRICTTSMLLLCLPAGFDMWYGTPTISVESWPVTLSATKYMAYRFCGLEVTVMSTFACSIDSALHVGWILVTGDKSSTTETDWIRCSSRGLLLAQPFGIRTNVSAKLPNLAL</sequence>
<feature type="signal peptide" evidence="1">
    <location>
        <begin position="1"/>
        <end position="34"/>
    </location>
</feature>
<keyword evidence="3" id="KW-1185">Reference proteome</keyword>
<name>A0A9D4UVZ2_ADICA</name>
<evidence type="ECO:0000313" key="2">
    <source>
        <dbReference type="EMBL" id="KAI5075013.1"/>
    </source>
</evidence>
<evidence type="ECO:0000313" key="3">
    <source>
        <dbReference type="Proteomes" id="UP000886520"/>
    </source>
</evidence>
<evidence type="ECO:0000256" key="1">
    <source>
        <dbReference type="SAM" id="SignalP"/>
    </source>
</evidence>
<reference evidence="2" key="1">
    <citation type="submission" date="2021-01" db="EMBL/GenBank/DDBJ databases">
        <title>Adiantum capillus-veneris genome.</title>
        <authorList>
            <person name="Fang Y."/>
            <person name="Liao Q."/>
        </authorList>
    </citation>
    <scope>NUCLEOTIDE SEQUENCE</scope>
    <source>
        <strain evidence="2">H3</strain>
        <tissue evidence="2">Leaf</tissue>
    </source>
</reference>
<organism evidence="2 3">
    <name type="scientific">Adiantum capillus-veneris</name>
    <name type="common">Maidenhair fern</name>
    <dbReference type="NCBI Taxonomy" id="13818"/>
    <lineage>
        <taxon>Eukaryota</taxon>
        <taxon>Viridiplantae</taxon>
        <taxon>Streptophyta</taxon>
        <taxon>Embryophyta</taxon>
        <taxon>Tracheophyta</taxon>
        <taxon>Polypodiopsida</taxon>
        <taxon>Polypodiidae</taxon>
        <taxon>Polypodiales</taxon>
        <taxon>Pteridineae</taxon>
        <taxon>Pteridaceae</taxon>
        <taxon>Vittarioideae</taxon>
        <taxon>Adiantum</taxon>
    </lineage>
</organism>
<dbReference type="Proteomes" id="UP000886520">
    <property type="component" value="Chromosome 10"/>
</dbReference>
<comment type="caution">
    <text evidence="2">The sequence shown here is derived from an EMBL/GenBank/DDBJ whole genome shotgun (WGS) entry which is preliminary data.</text>
</comment>
<dbReference type="EMBL" id="JABFUD020000010">
    <property type="protein sequence ID" value="KAI5075013.1"/>
    <property type="molecule type" value="Genomic_DNA"/>
</dbReference>
<feature type="chain" id="PRO_5039154538" evidence="1">
    <location>
        <begin position="35"/>
        <end position="124"/>
    </location>
</feature>